<sequence length="109" mass="12341">MTGAPRFQVVAFHEGVFAVEDSAITQGQVPAVAIFNPRDLIDPQQEATALAQRMNAEHDQREAAKQRRADLHALVDVLNDAQIEWTLTTLTRKDRYFDAFETLFGKRDQ</sequence>
<name>A0ABQ2FQ63_9DEIO</name>
<evidence type="ECO:0000313" key="2">
    <source>
        <dbReference type="Proteomes" id="UP000604341"/>
    </source>
</evidence>
<comment type="caution">
    <text evidence="1">The sequence shown here is derived from an EMBL/GenBank/DDBJ whole genome shotgun (WGS) entry which is preliminary data.</text>
</comment>
<reference evidence="2" key="1">
    <citation type="journal article" date="2019" name="Int. J. Syst. Evol. Microbiol.">
        <title>The Global Catalogue of Microorganisms (GCM) 10K type strain sequencing project: providing services to taxonomists for standard genome sequencing and annotation.</title>
        <authorList>
            <consortium name="The Broad Institute Genomics Platform"/>
            <consortium name="The Broad Institute Genome Sequencing Center for Infectious Disease"/>
            <person name="Wu L."/>
            <person name="Ma J."/>
        </authorList>
    </citation>
    <scope>NUCLEOTIDE SEQUENCE [LARGE SCALE GENOMIC DNA]</scope>
    <source>
        <strain evidence="2">JCM 19173</strain>
    </source>
</reference>
<protein>
    <submittedName>
        <fullName evidence="1">Uncharacterized protein</fullName>
    </submittedName>
</protein>
<proteinExistence type="predicted"/>
<accession>A0ABQ2FQ63</accession>
<organism evidence="1 2">
    <name type="scientific">Deinococcus radiotolerans</name>
    <dbReference type="NCBI Taxonomy" id="1309407"/>
    <lineage>
        <taxon>Bacteria</taxon>
        <taxon>Thermotogati</taxon>
        <taxon>Deinococcota</taxon>
        <taxon>Deinococci</taxon>
        <taxon>Deinococcales</taxon>
        <taxon>Deinococcaceae</taxon>
        <taxon>Deinococcus</taxon>
    </lineage>
</organism>
<keyword evidence="2" id="KW-1185">Reference proteome</keyword>
<gene>
    <name evidence="1" type="ORF">GCM10010844_38320</name>
</gene>
<dbReference type="EMBL" id="BMPE01000021">
    <property type="protein sequence ID" value="GGL15713.1"/>
    <property type="molecule type" value="Genomic_DNA"/>
</dbReference>
<dbReference type="Proteomes" id="UP000604341">
    <property type="component" value="Unassembled WGS sequence"/>
</dbReference>
<evidence type="ECO:0000313" key="1">
    <source>
        <dbReference type="EMBL" id="GGL15713.1"/>
    </source>
</evidence>
<dbReference type="RefSeq" id="WP_189070588.1">
    <property type="nucleotide sequence ID" value="NZ_BMPE01000021.1"/>
</dbReference>